<dbReference type="EMBL" id="ACJW02000003">
    <property type="protein sequence ID" value="EEP67256.1"/>
    <property type="molecule type" value="Genomic_DNA"/>
</dbReference>
<sequence>MIAKVNFTFFLTCIKLQKQRILEYFCYFVAVLANIKKHGIIPNFF</sequence>
<name>C4GKJ7_9NEIS</name>
<proteinExistence type="predicted"/>
<dbReference type="AlphaFoldDB" id="C4GKJ7"/>
<dbReference type="HOGENOM" id="CLU_3200916_0_0_4"/>
<accession>C4GKJ7</accession>
<comment type="caution">
    <text evidence="1">The sequence shown here is derived from an EMBL/GenBank/DDBJ whole genome shotgun (WGS) entry which is preliminary data.</text>
</comment>
<organism evidence="1 2">
    <name type="scientific">Kingella oralis ATCC 51147</name>
    <dbReference type="NCBI Taxonomy" id="629741"/>
    <lineage>
        <taxon>Bacteria</taxon>
        <taxon>Pseudomonadati</taxon>
        <taxon>Pseudomonadota</taxon>
        <taxon>Betaproteobacteria</taxon>
        <taxon>Neisseriales</taxon>
        <taxon>Neisseriaceae</taxon>
        <taxon>Kingella</taxon>
    </lineage>
</organism>
<gene>
    <name evidence="1" type="ORF">GCWU000324_01500</name>
</gene>
<evidence type="ECO:0000313" key="2">
    <source>
        <dbReference type="Proteomes" id="UP000003009"/>
    </source>
</evidence>
<dbReference type="STRING" id="629741.GCWU000324_01500"/>
<keyword evidence="2" id="KW-1185">Reference proteome</keyword>
<dbReference type="Proteomes" id="UP000003009">
    <property type="component" value="Unassembled WGS sequence"/>
</dbReference>
<evidence type="ECO:0000313" key="1">
    <source>
        <dbReference type="EMBL" id="EEP67256.1"/>
    </source>
</evidence>
<protein>
    <submittedName>
        <fullName evidence="1">Uncharacterized protein</fullName>
    </submittedName>
</protein>
<reference evidence="1" key="1">
    <citation type="submission" date="2009-04" db="EMBL/GenBank/DDBJ databases">
        <authorList>
            <person name="Weinstock G."/>
            <person name="Sodergren E."/>
            <person name="Clifton S."/>
            <person name="Fulton L."/>
            <person name="Fulton B."/>
            <person name="Courtney L."/>
            <person name="Fronick C."/>
            <person name="Harrison M."/>
            <person name="Strong C."/>
            <person name="Farmer C."/>
            <person name="Delahaunty K."/>
            <person name="Markovic C."/>
            <person name="Hall O."/>
            <person name="Minx P."/>
            <person name="Tomlinson C."/>
            <person name="Mitreva M."/>
            <person name="Nelson J."/>
            <person name="Hou S."/>
            <person name="Wollam A."/>
            <person name="Pepin K.H."/>
            <person name="Johnson M."/>
            <person name="Bhonagiri V."/>
            <person name="Nash W.E."/>
            <person name="Warren W."/>
            <person name="Chinwalla A."/>
            <person name="Mardis E.R."/>
            <person name="Wilson R.K."/>
        </authorList>
    </citation>
    <scope>NUCLEOTIDE SEQUENCE [LARGE SCALE GENOMIC DNA]</scope>
    <source>
        <strain evidence="1">ATCC 51147</strain>
    </source>
</reference>